<proteinExistence type="predicted"/>
<organism evidence="1 2">
    <name type="scientific">Venatoribacter cucullus</name>
    <dbReference type="NCBI Taxonomy" id="2661630"/>
    <lineage>
        <taxon>Bacteria</taxon>
        <taxon>Pseudomonadati</taxon>
        <taxon>Pseudomonadota</taxon>
        <taxon>Gammaproteobacteria</taxon>
        <taxon>Oceanospirillales</taxon>
        <taxon>Oceanospirillaceae</taxon>
        <taxon>Venatoribacter</taxon>
    </lineage>
</organism>
<dbReference type="NCBIfam" id="TIGR02443">
    <property type="entry name" value="YheV family putative zinc ribbon protein"/>
    <property type="match status" value="1"/>
</dbReference>
<name>A0A9X7UU13_9GAMM</name>
<evidence type="ECO:0000313" key="1">
    <source>
        <dbReference type="EMBL" id="QQD22989.1"/>
    </source>
</evidence>
<dbReference type="Pfam" id="PF09526">
    <property type="entry name" value="DUF2387"/>
    <property type="match status" value="1"/>
</dbReference>
<dbReference type="RefSeq" id="WP_228345499.1">
    <property type="nucleotide sequence ID" value="NZ_CP046056.1"/>
</dbReference>
<dbReference type="Proteomes" id="UP000596074">
    <property type="component" value="Chromosome"/>
</dbReference>
<reference evidence="1 2" key="1">
    <citation type="submission" date="2019-11" db="EMBL/GenBank/DDBJ databases">
        <title>Venatorbacter sp. nov. a predator of Campylobacter and other Gram-negative bacteria.</title>
        <authorList>
            <person name="Saeedi A."/>
            <person name="Cummings N.J."/>
            <person name="Connerton I.F."/>
            <person name="Connerton P.L."/>
        </authorList>
    </citation>
    <scope>NUCLEOTIDE SEQUENCE [LARGE SCALE GENOMIC DNA]</scope>
    <source>
        <strain evidence="1">XL5</strain>
    </source>
</reference>
<dbReference type="AlphaFoldDB" id="A0A9X7UU13"/>
<evidence type="ECO:0000313" key="2">
    <source>
        <dbReference type="Proteomes" id="UP000596074"/>
    </source>
</evidence>
<dbReference type="EMBL" id="CP046056">
    <property type="protein sequence ID" value="QQD22989.1"/>
    <property type="molecule type" value="Genomic_DNA"/>
</dbReference>
<gene>
    <name evidence="1" type="ORF">GJQ55_00190</name>
</gene>
<dbReference type="KEGG" id="vcw:GJQ55_00190"/>
<accession>A0A9X7UU13</accession>
<protein>
    <submittedName>
        <fullName evidence="1">YheV family putative metal-binding protein</fullName>
    </submittedName>
</protein>
<sequence>MTEQPYKRPRRFIAGVVCPKCNEMDKTVMFTNDEGDEVRECVACGFHQTYAQHAAEEQAQQELATRVTPAGKTVLDEGEQPLKIIGFGTVDPKQK</sequence>
<keyword evidence="2" id="KW-1185">Reference proteome</keyword>
<dbReference type="InterPro" id="IPR012658">
    <property type="entry name" value="YheV"/>
</dbReference>